<feature type="transmembrane region" description="Helical" evidence="2">
    <location>
        <begin position="322"/>
        <end position="341"/>
    </location>
</feature>
<dbReference type="AlphaFoldDB" id="A0A4Y7U2A9"/>
<accession>A0A4Y7U2A9</accession>
<feature type="compositionally biased region" description="Low complexity" evidence="1">
    <location>
        <begin position="235"/>
        <end position="250"/>
    </location>
</feature>
<proteinExistence type="predicted"/>
<feature type="compositionally biased region" description="Polar residues" evidence="1">
    <location>
        <begin position="200"/>
        <end position="217"/>
    </location>
</feature>
<feature type="compositionally biased region" description="Polar residues" evidence="1">
    <location>
        <begin position="7"/>
        <end position="19"/>
    </location>
</feature>
<feature type="compositionally biased region" description="Low complexity" evidence="1">
    <location>
        <begin position="153"/>
        <end position="168"/>
    </location>
</feature>
<gene>
    <name evidence="3" type="ORF">FA13DRAFT_44636</name>
</gene>
<dbReference type="EMBL" id="QPFP01000001">
    <property type="protein sequence ID" value="TEB39979.1"/>
    <property type="molecule type" value="Genomic_DNA"/>
</dbReference>
<comment type="caution">
    <text evidence="3">The sequence shown here is derived from an EMBL/GenBank/DDBJ whole genome shotgun (WGS) entry which is preliminary data.</text>
</comment>
<dbReference type="OrthoDB" id="3266087at2759"/>
<evidence type="ECO:0000313" key="3">
    <source>
        <dbReference type="EMBL" id="TEB39979.1"/>
    </source>
</evidence>
<feature type="transmembrane region" description="Helical" evidence="2">
    <location>
        <begin position="378"/>
        <end position="398"/>
    </location>
</feature>
<feature type="region of interest" description="Disordered" evidence="1">
    <location>
        <begin position="270"/>
        <end position="309"/>
    </location>
</feature>
<reference evidence="3 4" key="1">
    <citation type="journal article" date="2019" name="Nat. Ecol. Evol.">
        <title>Megaphylogeny resolves global patterns of mushroom evolution.</title>
        <authorList>
            <person name="Varga T."/>
            <person name="Krizsan K."/>
            <person name="Foldi C."/>
            <person name="Dima B."/>
            <person name="Sanchez-Garcia M."/>
            <person name="Sanchez-Ramirez S."/>
            <person name="Szollosi G.J."/>
            <person name="Szarkandi J.G."/>
            <person name="Papp V."/>
            <person name="Albert L."/>
            <person name="Andreopoulos W."/>
            <person name="Angelini C."/>
            <person name="Antonin V."/>
            <person name="Barry K.W."/>
            <person name="Bougher N.L."/>
            <person name="Buchanan P."/>
            <person name="Buyck B."/>
            <person name="Bense V."/>
            <person name="Catcheside P."/>
            <person name="Chovatia M."/>
            <person name="Cooper J."/>
            <person name="Damon W."/>
            <person name="Desjardin D."/>
            <person name="Finy P."/>
            <person name="Geml J."/>
            <person name="Haridas S."/>
            <person name="Hughes K."/>
            <person name="Justo A."/>
            <person name="Karasinski D."/>
            <person name="Kautmanova I."/>
            <person name="Kiss B."/>
            <person name="Kocsube S."/>
            <person name="Kotiranta H."/>
            <person name="LaButti K.M."/>
            <person name="Lechner B.E."/>
            <person name="Liimatainen K."/>
            <person name="Lipzen A."/>
            <person name="Lukacs Z."/>
            <person name="Mihaltcheva S."/>
            <person name="Morgado L.N."/>
            <person name="Niskanen T."/>
            <person name="Noordeloos M.E."/>
            <person name="Ohm R.A."/>
            <person name="Ortiz-Santana B."/>
            <person name="Ovrebo C."/>
            <person name="Racz N."/>
            <person name="Riley R."/>
            <person name="Savchenko A."/>
            <person name="Shiryaev A."/>
            <person name="Soop K."/>
            <person name="Spirin V."/>
            <person name="Szebenyi C."/>
            <person name="Tomsovsky M."/>
            <person name="Tulloss R.E."/>
            <person name="Uehling J."/>
            <person name="Grigoriev I.V."/>
            <person name="Vagvolgyi C."/>
            <person name="Papp T."/>
            <person name="Martin F.M."/>
            <person name="Miettinen O."/>
            <person name="Hibbett D.S."/>
            <person name="Nagy L.G."/>
        </authorList>
    </citation>
    <scope>NUCLEOTIDE SEQUENCE [LARGE SCALE GENOMIC DNA]</scope>
    <source>
        <strain evidence="3 4">FP101781</strain>
    </source>
</reference>
<sequence>MSEGHGANTTSKGILNPSSGKLRPKVNHASRQARSNSSPDRTRSPSPPPPQLDTASAGIGSASSSLLAPPVISLTSPTPEASPIQLSPRRAHHKSTPTQPSSALRKTPPPGAVQKSLSSGSTKRKADEADVDSVTPPREHRTTFAPEPRTHRSSTLSGSSHSHAPSSYHRSKRIRTSLAAPESNASSAKGSLPPVGDSPNAKSTGSWSSRTSKTSATHVAPQRASRPSSTRDVHASGSAPRRSASRRSLSQASIPISAFMSPHAPSVTRSAASTYHMRDPRKPSRIQDTPWSLSFPDEAPEGGSRWSLNGWTERGGSPLHSWLFFIGFIIFPLWWLAGFAVPIPRTRRLDSGDAEKGVVLDDPQVEHDCKSWRKRCRIMAVVSSLTYVPFIVLVAIYAPRS</sequence>
<keyword evidence="2" id="KW-0472">Membrane</keyword>
<keyword evidence="2" id="KW-1133">Transmembrane helix</keyword>
<keyword evidence="2" id="KW-0812">Transmembrane</keyword>
<evidence type="ECO:0000256" key="2">
    <source>
        <dbReference type="SAM" id="Phobius"/>
    </source>
</evidence>
<organism evidence="3 4">
    <name type="scientific">Coprinellus micaceus</name>
    <name type="common">Glistening ink-cap mushroom</name>
    <name type="synonym">Coprinus micaceus</name>
    <dbReference type="NCBI Taxonomy" id="71717"/>
    <lineage>
        <taxon>Eukaryota</taxon>
        <taxon>Fungi</taxon>
        <taxon>Dikarya</taxon>
        <taxon>Basidiomycota</taxon>
        <taxon>Agaricomycotina</taxon>
        <taxon>Agaricomycetes</taxon>
        <taxon>Agaricomycetidae</taxon>
        <taxon>Agaricales</taxon>
        <taxon>Agaricineae</taxon>
        <taxon>Psathyrellaceae</taxon>
        <taxon>Coprinellus</taxon>
    </lineage>
</organism>
<evidence type="ECO:0000256" key="1">
    <source>
        <dbReference type="SAM" id="MobiDB-lite"/>
    </source>
</evidence>
<protein>
    <submittedName>
        <fullName evidence="3">Uncharacterized protein</fullName>
    </submittedName>
</protein>
<dbReference type="Proteomes" id="UP000298030">
    <property type="component" value="Unassembled WGS sequence"/>
</dbReference>
<feature type="compositionally biased region" description="Low complexity" evidence="1">
    <location>
        <begin position="55"/>
        <end position="73"/>
    </location>
</feature>
<feature type="region of interest" description="Disordered" evidence="1">
    <location>
        <begin position="1"/>
        <end position="250"/>
    </location>
</feature>
<evidence type="ECO:0000313" key="4">
    <source>
        <dbReference type="Proteomes" id="UP000298030"/>
    </source>
</evidence>
<keyword evidence="4" id="KW-1185">Reference proteome</keyword>
<name>A0A4Y7U2A9_COPMI</name>